<protein>
    <submittedName>
        <fullName evidence="3">Uncharacterized protein</fullName>
    </submittedName>
</protein>
<accession>A0A3P3XSN8</accession>
<sequence length="197" mass="22150">MARHKRRASIMSAGMDKSPENNPVDGQNAHGCHTLTIWADADSLPKDIRPFLIKRAWTRRDYEDIRVLVQFVAARAPADIPREFLVLVEPGEGAADRYIEAHAAPYDIVVTRDIPFAERLVGRSVHAMNDRGDTFTTENIAERRSLRDAMVSLRSAGLAPPSPKNSQRTQTETKHFADALERLVVRAVRGKKRNDQD</sequence>
<dbReference type="EMBL" id="FWDO01000005">
    <property type="protein sequence ID" value="SLM19315.1"/>
    <property type="molecule type" value="Genomic_DNA"/>
</dbReference>
<reference evidence="3" key="1">
    <citation type="submission" date="2017-02" db="EMBL/GenBank/DDBJ databases">
        <authorList>
            <person name="Regsiter A."/>
            <person name="William W."/>
        </authorList>
    </citation>
    <scope>NUCLEOTIDE SEQUENCE</scope>
    <source>
        <strain evidence="3">BdmA 4</strain>
    </source>
</reference>
<dbReference type="AlphaFoldDB" id="A0A3P3XSN8"/>
<comment type="similarity">
    <text evidence="1">Belongs to the UPF0178 family.</text>
</comment>
<gene>
    <name evidence="3" type="ORF">SPIRO4BDMA_50830</name>
</gene>
<dbReference type="Pfam" id="PF02639">
    <property type="entry name" value="DUF188"/>
    <property type="match status" value="1"/>
</dbReference>
<proteinExistence type="inferred from homology"/>
<dbReference type="InterPro" id="IPR003791">
    <property type="entry name" value="UPF0178"/>
</dbReference>
<evidence type="ECO:0000256" key="2">
    <source>
        <dbReference type="SAM" id="MobiDB-lite"/>
    </source>
</evidence>
<evidence type="ECO:0000313" key="3">
    <source>
        <dbReference type="EMBL" id="SLM19315.1"/>
    </source>
</evidence>
<organism evidence="3">
    <name type="scientific">uncultured spirochete</name>
    <dbReference type="NCBI Taxonomy" id="156406"/>
    <lineage>
        <taxon>Bacteria</taxon>
        <taxon>Pseudomonadati</taxon>
        <taxon>Spirochaetota</taxon>
        <taxon>Spirochaetia</taxon>
        <taxon>Spirochaetales</taxon>
        <taxon>environmental samples</taxon>
    </lineage>
</organism>
<name>A0A3P3XSN8_9SPIR</name>
<feature type="region of interest" description="Disordered" evidence="2">
    <location>
        <begin position="155"/>
        <end position="176"/>
    </location>
</feature>
<feature type="region of interest" description="Disordered" evidence="2">
    <location>
        <begin position="1"/>
        <end position="22"/>
    </location>
</feature>
<dbReference type="PANTHER" id="PTHR35146">
    <property type="entry name" value="UPF0178 PROTEIN YAII"/>
    <property type="match status" value="1"/>
</dbReference>
<evidence type="ECO:0000256" key="1">
    <source>
        <dbReference type="ARBA" id="ARBA00008522"/>
    </source>
</evidence>
<dbReference type="PANTHER" id="PTHR35146:SF1">
    <property type="entry name" value="UPF0178 PROTEIN YAII"/>
    <property type="match status" value="1"/>
</dbReference>